<feature type="non-terminal residue" evidence="2">
    <location>
        <position position="1"/>
    </location>
</feature>
<accession>X0W881</accession>
<proteinExistence type="predicted"/>
<dbReference type="EMBL" id="BARS01031674">
    <property type="protein sequence ID" value="GAG20813.1"/>
    <property type="molecule type" value="Genomic_DNA"/>
</dbReference>
<protein>
    <recommendedName>
        <fullName evidence="1">Primosomal protein N C-terminal domain-containing protein</fullName>
    </recommendedName>
</protein>
<evidence type="ECO:0000259" key="1">
    <source>
        <dbReference type="Pfam" id="PF18074"/>
    </source>
</evidence>
<comment type="caution">
    <text evidence="2">The sequence shown here is derived from an EMBL/GenBank/DDBJ whole genome shotgun (WGS) entry which is preliminary data.</text>
</comment>
<dbReference type="InterPro" id="IPR041236">
    <property type="entry name" value="PriA_C"/>
</dbReference>
<dbReference type="AlphaFoldDB" id="X0W881"/>
<gene>
    <name evidence="2" type="ORF">S01H1_49260</name>
</gene>
<feature type="domain" description="Primosomal protein N C-terminal" evidence="1">
    <location>
        <begin position="3"/>
        <end position="51"/>
    </location>
</feature>
<sequence length="56" mass="6345">AHPMNISKVRNKFRQNIIIKGRDLSSVSKIVNKGLFLFKKPSDIIVTVDIDAVECF</sequence>
<name>X0W881_9ZZZZ</name>
<reference evidence="2" key="1">
    <citation type="journal article" date="2014" name="Front. Microbiol.">
        <title>High frequency of phylogenetically diverse reductive dehalogenase-homologous genes in deep subseafloor sedimentary metagenomes.</title>
        <authorList>
            <person name="Kawai M."/>
            <person name="Futagami T."/>
            <person name="Toyoda A."/>
            <person name="Takaki Y."/>
            <person name="Nishi S."/>
            <person name="Hori S."/>
            <person name="Arai W."/>
            <person name="Tsubouchi T."/>
            <person name="Morono Y."/>
            <person name="Uchiyama I."/>
            <person name="Ito T."/>
            <person name="Fujiyama A."/>
            <person name="Inagaki F."/>
            <person name="Takami H."/>
        </authorList>
    </citation>
    <scope>NUCLEOTIDE SEQUENCE</scope>
    <source>
        <strain evidence="2">Expedition CK06-06</strain>
    </source>
</reference>
<organism evidence="2">
    <name type="scientific">marine sediment metagenome</name>
    <dbReference type="NCBI Taxonomy" id="412755"/>
    <lineage>
        <taxon>unclassified sequences</taxon>
        <taxon>metagenomes</taxon>
        <taxon>ecological metagenomes</taxon>
    </lineage>
</organism>
<dbReference type="Pfam" id="PF18074">
    <property type="entry name" value="PriA_C"/>
    <property type="match status" value="1"/>
</dbReference>
<evidence type="ECO:0000313" key="2">
    <source>
        <dbReference type="EMBL" id="GAG20813.1"/>
    </source>
</evidence>